<dbReference type="Gene3D" id="3.80.10.10">
    <property type="entry name" value="Ribonuclease Inhibitor"/>
    <property type="match status" value="1"/>
</dbReference>
<evidence type="ECO:0000313" key="2">
    <source>
        <dbReference type="EMBL" id="KAI9251019.1"/>
    </source>
</evidence>
<evidence type="ECO:0000259" key="1">
    <source>
        <dbReference type="PROSITE" id="PS50181"/>
    </source>
</evidence>
<protein>
    <recommendedName>
        <fullName evidence="1">F-box domain-containing protein</fullName>
    </recommendedName>
</protein>
<dbReference type="Gene3D" id="1.20.1280.50">
    <property type="match status" value="1"/>
</dbReference>
<dbReference type="PROSITE" id="PS50181">
    <property type="entry name" value="FBOX"/>
    <property type="match status" value="1"/>
</dbReference>
<dbReference type="PANTHER" id="PTHR13318:SF95">
    <property type="entry name" value="F-BOX PROTEIN YLR352W"/>
    <property type="match status" value="1"/>
</dbReference>
<dbReference type="GO" id="GO:0031146">
    <property type="term" value="P:SCF-dependent proteasomal ubiquitin-dependent protein catabolic process"/>
    <property type="evidence" value="ECO:0007669"/>
    <property type="project" value="TreeGrafter"/>
</dbReference>
<dbReference type="InterPro" id="IPR001810">
    <property type="entry name" value="F-box_dom"/>
</dbReference>
<organism evidence="2 3">
    <name type="scientific">Phascolomyces articulosus</name>
    <dbReference type="NCBI Taxonomy" id="60185"/>
    <lineage>
        <taxon>Eukaryota</taxon>
        <taxon>Fungi</taxon>
        <taxon>Fungi incertae sedis</taxon>
        <taxon>Mucoromycota</taxon>
        <taxon>Mucoromycotina</taxon>
        <taxon>Mucoromycetes</taxon>
        <taxon>Mucorales</taxon>
        <taxon>Lichtheimiaceae</taxon>
        <taxon>Phascolomyces</taxon>
    </lineage>
</organism>
<gene>
    <name evidence="2" type="ORF">BDA99DRAFT_541659</name>
</gene>
<comment type="caution">
    <text evidence="2">The sequence shown here is derived from an EMBL/GenBank/DDBJ whole genome shotgun (WGS) entry which is preliminary data.</text>
</comment>
<dbReference type="Pfam" id="PF12937">
    <property type="entry name" value="F-box-like"/>
    <property type="match status" value="1"/>
</dbReference>
<dbReference type="EMBL" id="JAIXMP010000031">
    <property type="protein sequence ID" value="KAI9251019.1"/>
    <property type="molecule type" value="Genomic_DNA"/>
</dbReference>
<keyword evidence="3" id="KW-1185">Reference proteome</keyword>
<dbReference type="InterPro" id="IPR032675">
    <property type="entry name" value="LRR_dom_sf"/>
</dbReference>
<proteinExistence type="predicted"/>
<dbReference type="AlphaFoldDB" id="A0AAD5JRK1"/>
<dbReference type="GO" id="GO:0019005">
    <property type="term" value="C:SCF ubiquitin ligase complex"/>
    <property type="evidence" value="ECO:0007669"/>
    <property type="project" value="TreeGrafter"/>
</dbReference>
<dbReference type="InterPro" id="IPR036047">
    <property type="entry name" value="F-box-like_dom_sf"/>
</dbReference>
<accession>A0AAD5JRK1</accession>
<reference evidence="2" key="2">
    <citation type="submission" date="2023-02" db="EMBL/GenBank/DDBJ databases">
        <authorList>
            <consortium name="DOE Joint Genome Institute"/>
            <person name="Mondo S.J."/>
            <person name="Chang Y."/>
            <person name="Wang Y."/>
            <person name="Ahrendt S."/>
            <person name="Andreopoulos W."/>
            <person name="Barry K."/>
            <person name="Beard J."/>
            <person name="Benny G.L."/>
            <person name="Blankenship S."/>
            <person name="Bonito G."/>
            <person name="Cuomo C."/>
            <person name="Desiro A."/>
            <person name="Gervers K.A."/>
            <person name="Hundley H."/>
            <person name="Kuo A."/>
            <person name="LaButti K."/>
            <person name="Lang B.F."/>
            <person name="Lipzen A."/>
            <person name="O'Donnell K."/>
            <person name="Pangilinan J."/>
            <person name="Reynolds N."/>
            <person name="Sandor L."/>
            <person name="Smith M.W."/>
            <person name="Tsang A."/>
            <person name="Grigoriev I.V."/>
            <person name="Stajich J.E."/>
            <person name="Spatafora J.W."/>
        </authorList>
    </citation>
    <scope>NUCLEOTIDE SEQUENCE</scope>
    <source>
        <strain evidence="2">RSA 2281</strain>
    </source>
</reference>
<reference evidence="2" key="1">
    <citation type="journal article" date="2022" name="IScience">
        <title>Evolution of zygomycete secretomes and the origins of terrestrial fungal ecologies.</title>
        <authorList>
            <person name="Chang Y."/>
            <person name="Wang Y."/>
            <person name="Mondo S."/>
            <person name="Ahrendt S."/>
            <person name="Andreopoulos W."/>
            <person name="Barry K."/>
            <person name="Beard J."/>
            <person name="Benny G.L."/>
            <person name="Blankenship S."/>
            <person name="Bonito G."/>
            <person name="Cuomo C."/>
            <person name="Desiro A."/>
            <person name="Gervers K.A."/>
            <person name="Hundley H."/>
            <person name="Kuo A."/>
            <person name="LaButti K."/>
            <person name="Lang B.F."/>
            <person name="Lipzen A."/>
            <person name="O'Donnell K."/>
            <person name="Pangilinan J."/>
            <person name="Reynolds N."/>
            <person name="Sandor L."/>
            <person name="Smith M.E."/>
            <person name="Tsang A."/>
            <person name="Grigoriev I.V."/>
            <person name="Stajich J.E."/>
            <person name="Spatafora J.W."/>
        </authorList>
    </citation>
    <scope>NUCLEOTIDE SEQUENCE</scope>
    <source>
        <strain evidence="2">RSA 2281</strain>
    </source>
</reference>
<name>A0AAD5JRK1_9FUNG</name>
<dbReference type="SUPFAM" id="SSF81383">
    <property type="entry name" value="F-box domain"/>
    <property type="match status" value="1"/>
</dbReference>
<dbReference type="PANTHER" id="PTHR13318">
    <property type="entry name" value="PARTNER OF PAIRED, ISOFORM B-RELATED"/>
    <property type="match status" value="1"/>
</dbReference>
<dbReference type="SUPFAM" id="SSF52047">
    <property type="entry name" value="RNI-like"/>
    <property type="match status" value="1"/>
</dbReference>
<evidence type="ECO:0000313" key="3">
    <source>
        <dbReference type="Proteomes" id="UP001209540"/>
    </source>
</evidence>
<dbReference type="Proteomes" id="UP001209540">
    <property type="component" value="Unassembled WGS sequence"/>
</dbReference>
<feature type="domain" description="F-box" evidence="1">
    <location>
        <begin position="14"/>
        <end position="61"/>
    </location>
</feature>
<sequence length="537" mass="61679">MTNSTHNESLTKTIDFVNNLPFEIFTRIFSQLSTEQIILCLTVCQNWRNQLISCHVLWETIELNNASHARLFKILNSLSNRVKRLTIYDNGDNEKAFQWLATCHFEALRTLVIDMECSSDDFYRLHLCPGLQNVGLFLDHITLVNVDAKQLSIQRVLQFCPNISHLKYNGYNLSTLFEENHHETERTKDSGHRLTHIFIHMDGHLNPYDIRYTLKNTPHLQQLLISYCAPDILDIIFDCCPDLPYLNYNSAVTQEDNQVHMEFVNDNNYQGRGMQFLKLANYHLPITSEQIKRFFIHNNTTLKAFEFSNSFSIQEQSVPDFSSIFSTIQQDNSNILRQFHCNTSISIETMALIITHCTHLEDLKFSKVDLACLELIMTSVPRLQKLHLVECHNMNEQDWKTLVLDDCPSLTDAGLYHLGHISNLDTVSIRSCNDLITEVGIEQCIKEMDTLQCIELIRLECVSDHVLFTLGQSNAKLKTVYLQELDHVTLKGVQDLVRHAPTVHHLHVVECGDITLNGLKTVCSAGITLCTKKLLSL</sequence>